<sequence length="309" mass="35383">MLVVLVVLGVLVVAVGGFALWFFKIRDPLKGEDFYQFHVEQKWPWELTLTPEQEKAFMAGLEAFDDNEGGCYPKREEGILRVYSPMMLISLFSMTEQFAAMGPAAIQDPARAVRELVDRAAQGETLGVLYYDDEWMGEGVEEIDGMDKYRFTDAVMSAMHAQGVDHEFAGGYADEDKGYATMGVLVKNPQHVDRMYDQAHALAGPAPDYKNRLDVWKDVMKPENPEYLEAFDRAEVEKSKYINTLMFCFERMANEYREARPHMRYAEPHDVLSVVMARMLERNMPGCTWTRPPTREQYELALALLSNRS</sequence>
<dbReference type="EMBL" id="BSTI01000004">
    <property type="protein sequence ID" value="GLY65511.1"/>
    <property type="molecule type" value="Genomic_DNA"/>
</dbReference>
<dbReference type="AlphaFoldDB" id="A0A9W6VGI0"/>
<evidence type="ECO:0000313" key="1">
    <source>
        <dbReference type="EMBL" id="GLY65511.1"/>
    </source>
</evidence>
<name>A0A9W6VGI0_9PSEU</name>
<keyword evidence="2" id="KW-1185">Reference proteome</keyword>
<proteinExistence type="predicted"/>
<accession>A0A9W6VGI0</accession>
<dbReference type="Proteomes" id="UP001165136">
    <property type="component" value="Unassembled WGS sequence"/>
</dbReference>
<evidence type="ECO:0000313" key="2">
    <source>
        <dbReference type="Proteomes" id="UP001165136"/>
    </source>
</evidence>
<dbReference type="RefSeq" id="WP_285486690.1">
    <property type="nucleotide sequence ID" value="NZ_BSTI01000004.1"/>
</dbReference>
<gene>
    <name evidence="1" type="ORF">Atai01_21300</name>
</gene>
<comment type="caution">
    <text evidence="1">The sequence shown here is derived from an EMBL/GenBank/DDBJ whole genome shotgun (WGS) entry which is preliminary data.</text>
</comment>
<organism evidence="1 2">
    <name type="scientific">Amycolatopsis taiwanensis</name>
    <dbReference type="NCBI Taxonomy" id="342230"/>
    <lineage>
        <taxon>Bacteria</taxon>
        <taxon>Bacillati</taxon>
        <taxon>Actinomycetota</taxon>
        <taxon>Actinomycetes</taxon>
        <taxon>Pseudonocardiales</taxon>
        <taxon>Pseudonocardiaceae</taxon>
        <taxon>Amycolatopsis</taxon>
    </lineage>
</organism>
<reference evidence="1" key="1">
    <citation type="submission" date="2023-03" db="EMBL/GenBank/DDBJ databases">
        <title>Amycolatopsis taiwanensis NBRC 103393.</title>
        <authorList>
            <person name="Ichikawa N."/>
            <person name="Sato H."/>
            <person name="Tonouchi N."/>
        </authorList>
    </citation>
    <scope>NUCLEOTIDE SEQUENCE</scope>
    <source>
        <strain evidence="1">NBRC 103393</strain>
    </source>
</reference>
<protein>
    <submittedName>
        <fullName evidence="1">Uncharacterized protein</fullName>
    </submittedName>
</protein>